<evidence type="ECO:0000313" key="2">
    <source>
        <dbReference type="EMBL" id="AIE90343.1"/>
    </source>
</evidence>
<feature type="transmembrane region" description="Helical" evidence="1">
    <location>
        <begin position="67"/>
        <end position="88"/>
    </location>
</feature>
<keyword evidence="1" id="KW-0472">Membrane</keyword>
<name>A0A075FH43_9EURY</name>
<keyword evidence="1" id="KW-1133">Transmembrane helix</keyword>
<protein>
    <submittedName>
        <fullName evidence="2">Uncharacterized protein</fullName>
    </submittedName>
</protein>
<dbReference type="AlphaFoldDB" id="A0A075FH43"/>
<keyword evidence="1" id="KW-0812">Transmembrane</keyword>
<organism evidence="2">
    <name type="scientific">uncultured marine group II/III euryarchaeote AD1000_02_G03</name>
    <dbReference type="NCBI Taxonomy" id="1457700"/>
    <lineage>
        <taxon>Archaea</taxon>
        <taxon>Methanobacteriati</taxon>
        <taxon>Methanobacteriota</taxon>
        <taxon>environmental samples</taxon>
    </lineage>
</organism>
<feature type="transmembrane region" description="Helical" evidence="1">
    <location>
        <begin position="37"/>
        <end position="60"/>
    </location>
</feature>
<evidence type="ECO:0000256" key="1">
    <source>
        <dbReference type="SAM" id="Phobius"/>
    </source>
</evidence>
<sequence>MPMERYPVVFLTSILLIVIFIPSPVQGLCISPEACGVIVGTWVSMLTVPICLALFAFAIWPKTRPWLEVLAVLPGFMAILTGYLMVFRVARFDLIWVPLIHAGLMIVMIRIGRFDRNKESKNEETYARHNGYSN</sequence>
<reference evidence="2" key="1">
    <citation type="journal article" date="2014" name="Genome Biol. Evol.">
        <title>Pangenome evidence for extensive interdomain horizontal transfer affecting lineage core and shell genes in uncultured planktonic thaumarchaeota and euryarchaeota.</title>
        <authorList>
            <person name="Deschamps P."/>
            <person name="Zivanovic Y."/>
            <person name="Moreira D."/>
            <person name="Rodriguez-Valera F."/>
            <person name="Lopez-Garcia P."/>
        </authorList>
    </citation>
    <scope>NUCLEOTIDE SEQUENCE</scope>
</reference>
<dbReference type="EMBL" id="KF900306">
    <property type="protein sequence ID" value="AIE90343.1"/>
    <property type="molecule type" value="Genomic_DNA"/>
</dbReference>
<accession>A0A075FH43</accession>
<proteinExistence type="predicted"/>
<feature type="transmembrane region" description="Helical" evidence="1">
    <location>
        <begin position="94"/>
        <end position="112"/>
    </location>
</feature>